<evidence type="ECO:0000256" key="1">
    <source>
        <dbReference type="SAM" id="Phobius"/>
    </source>
</evidence>
<proteinExistence type="predicted"/>
<name>A0A2N3PM03_9PROT</name>
<accession>A0A2N3PM03</accession>
<protein>
    <submittedName>
        <fullName evidence="2">Uncharacterized protein</fullName>
    </submittedName>
</protein>
<dbReference type="EMBL" id="PIUM01000060">
    <property type="protein sequence ID" value="PKU21431.1"/>
    <property type="molecule type" value="Genomic_DNA"/>
</dbReference>
<gene>
    <name evidence="2" type="ORF">CWS72_26805</name>
</gene>
<dbReference type="RefSeq" id="WP_101253733.1">
    <property type="nucleotide sequence ID" value="NZ_PIUM01000060.1"/>
</dbReference>
<feature type="transmembrane region" description="Helical" evidence="1">
    <location>
        <begin position="66"/>
        <end position="87"/>
    </location>
</feature>
<keyword evidence="1" id="KW-0812">Transmembrane</keyword>
<keyword evidence="1" id="KW-1133">Transmembrane helix</keyword>
<organism evidence="2 3">
    <name type="scientific">Telmatospirillum siberiense</name>
    <dbReference type="NCBI Taxonomy" id="382514"/>
    <lineage>
        <taxon>Bacteria</taxon>
        <taxon>Pseudomonadati</taxon>
        <taxon>Pseudomonadota</taxon>
        <taxon>Alphaproteobacteria</taxon>
        <taxon>Rhodospirillales</taxon>
        <taxon>Rhodospirillaceae</taxon>
        <taxon>Telmatospirillum</taxon>
    </lineage>
</organism>
<dbReference type="OrthoDB" id="8445274at2"/>
<evidence type="ECO:0000313" key="2">
    <source>
        <dbReference type="EMBL" id="PKU21431.1"/>
    </source>
</evidence>
<evidence type="ECO:0000313" key="3">
    <source>
        <dbReference type="Proteomes" id="UP000233293"/>
    </source>
</evidence>
<sequence length="162" mass="18484">MAGPTPEQRADYLVRKLENLIREGKTERGMSFKTWQALARSELSNAFSDFERQLLKSRQDAVGKRLILVGATAMVTIGFWGAALTVDRRYGDLVAYIFIGAGILLAGVLAEISFRRLANRYRTVAREKSFERIADFDKQLKRLEAEIWLKLKKTREQAEADE</sequence>
<dbReference type="AlphaFoldDB" id="A0A2N3PM03"/>
<keyword evidence="3" id="KW-1185">Reference proteome</keyword>
<reference evidence="3" key="1">
    <citation type="submission" date="2017-12" db="EMBL/GenBank/DDBJ databases">
        <title>Draft genome sequence of Telmatospirillum siberiense 26-4b1T, an acidotolerant peatland alphaproteobacterium potentially involved in sulfur cycling.</title>
        <authorList>
            <person name="Hausmann B."/>
            <person name="Pjevac P."/>
            <person name="Schreck K."/>
            <person name="Herbold C.W."/>
            <person name="Daims H."/>
            <person name="Wagner M."/>
            <person name="Pester M."/>
            <person name="Loy A."/>
        </authorList>
    </citation>
    <scope>NUCLEOTIDE SEQUENCE [LARGE SCALE GENOMIC DNA]</scope>
    <source>
        <strain evidence="3">26-4b1</strain>
    </source>
</reference>
<keyword evidence="1" id="KW-0472">Membrane</keyword>
<dbReference type="Proteomes" id="UP000233293">
    <property type="component" value="Unassembled WGS sequence"/>
</dbReference>
<feature type="transmembrane region" description="Helical" evidence="1">
    <location>
        <begin position="93"/>
        <end position="112"/>
    </location>
</feature>
<comment type="caution">
    <text evidence="2">The sequence shown here is derived from an EMBL/GenBank/DDBJ whole genome shotgun (WGS) entry which is preliminary data.</text>
</comment>